<dbReference type="InterPro" id="IPR036869">
    <property type="entry name" value="J_dom_sf"/>
</dbReference>
<dbReference type="InterPro" id="IPR018253">
    <property type="entry name" value="DnaJ_domain_CS"/>
</dbReference>
<dbReference type="SMART" id="SM00271">
    <property type="entry name" value="DnaJ"/>
    <property type="match status" value="1"/>
</dbReference>
<dbReference type="STRING" id="1344418.A0A1D2VHF1"/>
<accession>A0A1D2VHF1</accession>
<dbReference type="InterPro" id="IPR002939">
    <property type="entry name" value="DnaJ_C"/>
</dbReference>
<dbReference type="GO" id="GO:0051082">
    <property type="term" value="F:unfolded protein binding"/>
    <property type="evidence" value="ECO:0007669"/>
    <property type="project" value="EnsemblFungi"/>
</dbReference>
<dbReference type="GO" id="GO:0005524">
    <property type="term" value="F:ATP binding"/>
    <property type="evidence" value="ECO:0007669"/>
    <property type="project" value="InterPro"/>
</dbReference>
<reference evidence="12" key="1">
    <citation type="submission" date="2016-05" db="EMBL/GenBank/DDBJ databases">
        <title>Comparative genomics of biotechnologically important yeasts.</title>
        <authorList>
            <consortium name="DOE Joint Genome Institute"/>
            <person name="Riley R."/>
            <person name="Haridas S."/>
            <person name="Wolfe K.H."/>
            <person name="Lopes M.R."/>
            <person name="Hittinger C.T."/>
            <person name="Goker M."/>
            <person name="Salamov A."/>
            <person name="Wisecaver J."/>
            <person name="Long T.M."/>
            <person name="Aerts A.L."/>
            <person name="Barry K."/>
            <person name="Choi C."/>
            <person name="Clum A."/>
            <person name="Coughlan A.Y."/>
            <person name="Deshpande S."/>
            <person name="Douglass A.P."/>
            <person name="Hanson S.J."/>
            <person name="Klenk H.-P."/>
            <person name="Labutti K."/>
            <person name="Lapidus A."/>
            <person name="Lindquist E."/>
            <person name="Lipzen A."/>
            <person name="Meier-Kolthoff J.P."/>
            <person name="Ohm R.A."/>
            <person name="Otillar R.P."/>
            <person name="Pangilinan J."/>
            <person name="Peng Y."/>
            <person name="Rokas A."/>
            <person name="Rosa C.A."/>
            <person name="Scheuner C."/>
            <person name="Sibirny A.A."/>
            <person name="Slot J.C."/>
            <person name="Stielow J.B."/>
            <person name="Sun H."/>
            <person name="Kurtzman C.P."/>
            <person name="Blackwell M."/>
            <person name="Grigoriev I.V."/>
            <person name="Jeffries T.W."/>
        </authorList>
    </citation>
    <scope>NUCLEOTIDE SEQUENCE [LARGE SCALE GENOMIC DNA]</scope>
    <source>
        <strain evidence="12">DSM 1968</strain>
    </source>
</reference>
<dbReference type="SUPFAM" id="SSF57938">
    <property type="entry name" value="DnaJ/Hsp40 cysteine-rich domain"/>
    <property type="match status" value="1"/>
</dbReference>
<protein>
    <recommendedName>
        <fullName evidence="6">DnaJ homolog 1, mitochondrial</fullName>
    </recommendedName>
</protein>
<proteinExistence type="inferred from homology"/>
<feature type="compositionally biased region" description="Basic and acidic residues" evidence="8">
    <location>
        <begin position="449"/>
        <end position="458"/>
    </location>
</feature>
<feature type="compositionally biased region" description="Basic and acidic residues" evidence="8">
    <location>
        <begin position="465"/>
        <end position="478"/>
    </location>
</feature>
<dbReference type="GO" id="GO:0005759">
    <property type="term" value="C:mitochondrial matrix"/>
    <property type="evidence" value="ECO:0007669"/>
    <property type="project" value="EnsemblFungi"/>
</dbReference>
<dbReference type="CDD" id="cd06257">
    <property type="entry name" value="DnaJ"/>
    <property type="match status" value="1"/>
</dbReference>
<evidence type="ECO:0000313" key="11">
    <source>
        <dbReference type="EMBL" id="ODV60933.1"/>
    </source>
</evidence>
<dbReference type="PROSITE" id="PS51188">
    <property type="entry name" value="ZF_CR"/>
    <property type="match status" value="1"/>
</dbReference>
<dbReference type="GO" id="GO:0006458">
    <property type="term" value="P:'de novo' protein folding"/>
    <property type="evidence" value="ECO:0007669"/>
    <property type="project" value="EnsemblFungi"/>
</dbReference>
<dbReference type="PROSITE" id="PS50076">
    <property type="entry name" value="DNAJ_2"/>
    <property type="match status" value="1"/>
</dbReference>
<feature type="domain" description="CR-type" evidence="10">
    <location>
        <begin position="208"/>
        <end position="289"/>
    </location>
</feature>
<evidence type="ECO:0000256" key="5">
    <source>
        <dbReference type="ARBA" id="ARBA00023186"/>
    </source>
</evidence>
<dbReference type="InterPro" id="IPR001623">
    <property type="entry name" value="DnaJ_domain"/>
</dbReference>
<dbReference type="GO" id="GO:0009408">
    <property type="term" value="P:response to heat"/>
    <property type="evidence" value="ECO:0007669"/>
    <property type="project" value="EnsemblFungi"/>
</dbReference>
<dbReference type="GO" id="GO:0001671">
    <property type="term" value="F:ATPase activator activity"/>
    <property type="evidence" value="ECO:0007669"/>
    <property type="project" value="EnsemblFungi"/>
</dbReference>
<dbReference type="Gene3D" id="1.10.287.110">
    <property type="entry name" value="DnaJ domain"/>
    <property type="match status" value="1"/>
</dbReference>
<keyword evidence="5" id="KW-0143">Chaperone</keyword>
<dbReference type="PROSITE" id="PS00636">
    <property type="entry name" value="DNAJ_1"/>
    <property type="match status" value="1"/>
</dbReference>
<dbReference type="SUPFAM" id="SSF49493">
    <property type="entry name" value="HSP40/DnaJ peptide-binding domain"/>
    <property type="match status" value="2"/>
</dbReference>
<dbReference type="InterPro" id="IPR036410">
    <property type="entry name" value="HSP_DnaJ_Cys-rich_dom_sf"/>
</dbReference>
<dbReference type="OrthoDB" id="10256793at2759"/>
<dbReference type="CDD" id="cd10719">
    <property type="entry name" value="DnaJ_zf"/>
    <property type="match status" value="1"/>
</dbReference>
<dbReference type="AlphaFoldDB" id="A0A1D2VHF1"/>
<dbReference type="GO" id="GO:0072655">
    <property type="term" value="P:establishment of protein localization to mitochondrion"/>
    <property type="evidence" value="ECO:0007669"/>
    <property type="project" value="UniProtKB-ARBA"/>
</dbReference>
<dbReference type="InterPro" id="IPR001305">
    <property type="entry name" value="HSP_DnaJ_Cys-rich_dom"/>
</dbReference>
<keyword evidence="3 7" id="KW-0863">Zinc-finger</keyword>
<dbReference type="Gene3D" id="2.10.230.10">
    <property type="entry name" value="Heat shock protein DnaJ, cysteine-rich domain"/>
    <property type="match status" value="1"/>
</dbReference>
<evidence type="ECO:0000256" key="3">
    <source>
        <dbReference type="ARBA" id="ARBA00022771"/>
    </source>
</evidence>
<dbReference type="Pfam" id="PF01556">
    <property type="entry name" value="DnaJ_C"/>
    <property type="match status" value="1"/>
</dbReference>
<dbReference type="PANTHER" id="PTHR43096">
    <property type="entry name" value="DNAJ HOMOLOG 1, MITOCHONDRIAL-RELATED"/>
    <property type="match status" value="1"/>
</dbReference>
<feature type="region of interest" description="Disordered" evidence="8">
    <location>
        <begin position="447"/>
        <end position="478"/>
    </location>
</feature>
<dbReference type="CDD" id="cd10747">
    <property type="entry name" value="DnaJ_C"/>
    <property type="match status" value="1"/>
</dbReference>
<dbReference type="SUPFAM" id="SSF46565">
    <property type="entry name" value="Chaperone J-domain"/>
    <property type="match status" value="1"/>
</dbReference>
<evidence type="ECO:0000313" key="12">
    <source>
        <dbReference type="Proteomes" id="UP000095038"/>
    </source>
</evidence>
<evidence type="ECO:0000256" key="8">
    <source>
        <dbReference type="SAM" id="MobiDB-lite"/>
    </source>
</evidence>
<evidence type="ECO:0000256" key="4">
    <source>
        <dbReference type="ARBA" id="ARBA00022833"/>
    </source>
</evidence>
<dbReference type="PRINTS" id="PR00625">
    <property type="entry name" value="JDOMAIN"/>
</dbReference>
<keyword evidence="12" id="KW-1185">Reference proteome</keyword>
<sequence length="534" mass="58002">MYRSSLNSLKNISKSSLPIYNSSAIILKKVPITSSSFLHSFSYGRTSFHTSSFNLAQASPYKTLGVNKEASNSEIKKAYYKLAKKFHPDVNKEPEAEKKFHDIQDAYEILSDPNKRAAFDQYGTTDPNANPFAGGFGGAGNPFEGAGSPFGFSGSTNGFGNINFEDIFSQAFGGSTRSGRGNSSFVTEYVGENIEIVQTLTLKEAIFGKKLNLDYSVNDSCHSCDGSGLKPGKGKSTCGTCNGSGQKVNFMNSGYQVAYTCPKCNGLGKIIASSNACGSCNGHGTEQIRKKIEVDLPPGMMDGSRVKMSGEGDSPLATKGPNTRLHKGDLIIRVRVKPDPKFQVEGKNLVHTVSIPMTTAALGGTITVPTIDGPSVRIKIPSGASYNQVFTVSGKGLPRSNNIRYRGDLNIKLDIKTLKPLDDAQTALLEALADSFNDKTAKRINPLWKTDKPIKDNLDSSNENHPSETEHESTSKLKKVENFLASAFKKISTQTEYNQDNKENTNTDEVNKNGNEANDKTDERKNDDKKDQKN</sequence>
<dbReference type="FunCoup" id="A0A1D2VHF1">
    <property type="interactions" value="925"/>
</dbReference>
<evidence type="ECO:0000256" key="7">
    <source>
        <dbReference type="PROSITE-ProRule" id="PRU00546"/>
    </source>
</evidence>
<dbReference type="InParanoid" id="A0A1D2VHF1"/>
<dbReference type="GO" id="GO:0031072">
    <property type="term" value="F:heat shock protein binding"/>
    <property type="evidence" value="ECO:0007669"/>
    <property type="project" value="InterPro"/>
</dbReference>
<dbReference type="Pfam" id="PF00684">
    <property type="entry name" value="DnaJ_CXXCXGXG"/>
    <property type="match status" value="1"/>
</dbReference>
<name>A0A1D2VHF1_9ASCO</name>
<keyword evidence="1 7" id="KW-0479">Metal-binding</keyword>
<evidence type="ECO:0000259" key="10">
    <source>
        <dbReference type="PROSITE" id="PS51188"/>
    </source>
</evidence>
<feature type="compositionally biased region" description="Basic and acidic residues" evidence="8">
    <location>
        <begin position="499"/>
        <end position="534"/>
    </location>
</feature>
<feature type="zinc finger region" description="CR-type" evidence="7">
    <location>
        <begin position="208"/>
        <end position="289"/>
    </location>
</feature>
<evidence type="ECO:0000256" key="6">
    <source>
        <dbReference type="ARBA" id="ARBA00072890"/>
    </source>
</evidence>
<dbReference type="HAMAP" id="MF_01152">
    <property type="entry name" value="DnaJ"/>
    <property type="match status" value="1"/>
</dbReference>
<dbReference type="Proteomes" id="UP000095038">
    <property type="component" value="Unassembled WGS sequence"/>
</dbReference>
<gene>
    <name evidence="11" type="ORF">ASCRUDRAFT_75691</name>
</gene>
<dbReference type="PANTHER" id="PTHR43096:SF52">
    <property type="entry name" value="DNAJ HOMOLOG 1, MITOCHONDRIAL-RELATED"/>
    <property type="match status" value="1"/>
</dbReference>
<evidence type="ECO:0000259" key="9">
    <source>
        <dbReference type="PROSITE" id="PS50076"/>
    </source>
</evidence>
<dbReference type="RefSeq" id="XP_020047240.1">
    <property type="nucleotide sequence ID" value="XM_020193173.1"/>
</dbReference>
<dbReference type="InterPro" id="IPR012724">
    <property type="entry name" value="DnaJ"/>
</dbReference>
<keyword evidence="4 7" id="KW-0862">Zinc</keyword>
<dbReference type="InterPro" id="IPR008971">
    <property type="entry name" value="HSP40/DnaJ_pept-bd"/>
</dbReference>
<feature type="domain" description="J" evidence="9">
    <location>
        <begin position="59"/>
        <end position="123"/>
    </location>
</feature>
<evidence type="ECO:0000256" key="2">
    <source>
        <dbReference type="ARBA" id="ARBA00022737"/>
    </source>
</evidence>
<dbReference type="FunFam" id="2.60.260.20:FF:000005">
    <property type="entry name" value="Chaperone protein dnaJ 1, mitochondrial"/>
    <property type="match status" value="1"/>
</dbReference>
<feature type="region of interest" description="Disordered" evidence="8">
    <location>
        <begin position="491"/>
        <end position="534"/>
    </location>
</feature>
<dbReference type="GO" id="GO:0042026">
    <property type="term" value="P:protein refolding"/>
    <property type="evidence" value="ECO:0007669"/>
    <property type="project" value="EnsemblFungi"/>
</dbReference>
<dbReference type="GO" id="GO:0006515">
    <property type="term" value="P:protein quality control for misfolded or incompletely synthesized proteins"/>
    <property type="evidence" value="ECO:0007669"/>
    <property type="project" value="EnsemblFungi"/>
</dbReference>
<dbReference type="FunFam" id="2.10.230.10:FF:000001">
    <property type="entry name" value="DnaJ subfamily A member 2"/>
    <property type="match status" value="1"/>
</dbReference>
<keyword evidence="2" id="KW-0677">Repeat</keyword>
<dbReference type="Pfam" id="PF00226">
    <property type="entry name" value="DnaJ"/>
    <property type="match status" value="1"/>
</dbReference>
<dbReference type="EMBL" id="KV454480">
    <property type="protein sequence ID" value="ODV60933.1"/>
    <property type="molecule type" value="Genomic_DNA"/>
</dbReference>
<dbReference type="GO" id="GO:0008270">
    <property type="term" value="F:zinc ion binding"/>
    <property type="evidence" value="ECO:0007669"/>
    <property type="project" value="UniProtKB-KW"/>
</dbReference>
<evidence type="ECO:0000256" key="1">
    <source>
        <dbReference type="ARBA" id="ARBA00022723"/>
    </source>
</evidence>
<organism evidence="11 12">
    <name type="scientific">Ascoidea rubescens DSM 1968</name>
    <dbReference type="NCBI Taxonomy" id="1344418"/>
    <lineage>
        <taxon>Eukaryota</taxon>
        <taxon>Fungi</taxon>
        <taxon>Dikarya</taxon>
        <taxon>Ascomycota</taxon>
        <taxon>Saccharomycotina</taxon>
        <taxon>Saccharomycetes</taxon>
        <taxon>Ascoideaceae</taxon>
        <taxon>Ascoidea</taxon>
    </lineage>
</organism>
<dbReference type="GeneID" id="30966809"/>
<dbReference type="Gene3D" id="2.60.260.20">
    <property type="entry name" value="Urease metallochaperone UreE, N-terminal domain"/>
    <property type="match status" value="2"/>
</dbReference>